<feature type="compositionally biased region" description="Polar residues" evidence="1">
    <location>
        <begin position="1"/>
        <end position="12"/>
    </location>
</feature>
<dbReference type="EMBL" id="WTYX01000001">
    <property type="protein sequence ID" value="MXO89248.1"/>
    <property type="molecule type" value="Genomic_DNA"/>
</dbReference>
<dbReference type="OrthoDB" id="7595200at2"/>
<reference evidence="2 3" key="1">
    <citation type="submission" date="2019-12" db="EMBL/GenBank/DDBJ databases">
        <title>Genomic-based taxomic classification of the family Erythrobacteraceae.</title>
        <authorList>
            <person name="Xu L."/>
        </authorList>
    </citation>
    <scope>NUCLEOTIDE SEQUENCE [LARGE SCALE GENOMIC DNA]</scope>
    <source>
        <strain evidence="2 3">KCTC 52763</strain>
    </source>
</reference>
<evidence type="ECO:0000313" key="3">
    <source>
        <dbReference type="Proteomes" id="UP000442714"/>
    </source>
</evidence>
<feature type="compositionally biased region" description="Basic residues" evidence="1">
    <location>
        <begin position="20"/>
        <end position="32"/>
    </location>
</feature>
<dbReference type="Proteomes" id="UP000442714">
    <property type="component" value="Unassembled WGS sequence"/>
</dbReference>
<evidence type="ECO:0000313" key="2">
    <source>
        <dbReference type="EMBL" id="MXO89248.1"/>
    </source>
</evidence>
<keyword evidence="3" id="KW-1185">Reference proteome</keyword>
<sequence>MIGTTDSDTVSLPNAMKGRTLGKSKQRYLKSRPRKLSDSQWAFDDAAEFIRDGFSQRQSVKGLRPFDSANGYLRREAYALIRETKSRKGGANTIKSLVQRLSTTPESPEYAENPFYWGLLAIDPHRDFLSPQDLSRFAKQLLYADRNGVPPNYLIGFLYQTGGPRDLSHKLVSKVRDDSLALEIQR</sequence>
<dbReference type="RefSeq" id="WP_160602668.1">
    <property type="nucleotide sequence ID" value="NZ_WTYX01000001.1"/>
</dbReference>
<name>A0A844ZNA9_9SPHN</name>
<proteinExistence type="predicted"/>
<gene>
    <name evidence="2" type="ORF">GRI41_00235</name>
</gene>
<dbReference type="AlphaFoldDB" id="A0A844ZNA9"/>
<organism evidence="2 3">
    <name type="scientific">Pontixanthobacter aquaemixtae</name>
    <dbReference type="NCBI Taxonomy" id="1958940"/>
    <lineage>
        <taxon>Bacteria</taxon>
        <taxon>Pseudomonadati</taxon>
        <taxon>Pseudomonadota</taxon>
        <taxon>Alphaproteobacteria</taxon>
        <taxon>Sphingomonadales</taxon>
        <taxon>Erythrobacteraceae</taxon>
        <taxon>Pontixanthobacter</taxon>
    </lineage>
</organism>
<feature type="region of interest" description="Disordered" evidence="1">
    <location>
        <begin position="1"/>
        <end position="32"/>
    </location>
</feature>
<accession>A0A844ZNA9</accession>
<evidence type="ECO:0000256" key="1">
    <source>
        <dbReference type="SAM" id="MobiDB-lite"/>
    </source>
</evidence>
<protein>
    <submittedName>
        <fullName evidence="2">Uncharacterized protein</fullName>
    </submittedName>
</protein>
<comment type="caution">
    <text evidence="2">The sequence shown here is derived from an EMBL/GenBank/DDBJ whole genome shotgun (WGS) entry which is preliminary data.</text>
</comment>